<dbReference type="Gene3D" id="2.60.120.260">
    <property type="entry name" value="Galactose-binding domain-like"/>
    <property type="match status" value="2"/>
</dbReference>
<reference evidence="3" key="1">
    <citation type="journal article" date="2020" name="mSystems">
        <title>Genome- and Community-Level Interaction Insights into Carbon Utilization and Element Cycling Functions of Hydrothermarchaeota in Hydrothermal Sediment.</title>
        <authorList>
            <person name="Zhou Z."/>
            <person name="Liu Y."/>
            <person name="Xu W."/>
            <person name="Pan J."/>
            <person name="Luo Z.H."/>
            <person name="Li M."/>
        </authorList>
    </citation>
    <scope>NUCLEOTIDE SEQUENCE [LARGE SCALE GENOMIC DNA]</scope>
    <source>
        <strain evidence="3">SpSt-289</strain>
    </source>
</reference>
<dbReference type="Gene3D" id="3.10.350.10">
    <property type="entry name" value="LysM domain"/>
    <property type="match status" value="2"/>
</dbReference>
<dbReference type="PROSITE" id="PS51782">
    <property type="entry name" value="LYSM"/>
    <property type="match status" value="2"/>
</dbReference>
<feature type="transmembrane region" description="Helical" evidence="1">
    <location>
        <begin position="35"/>
        <end position="56"/>
    </location>
</feature>
<name>A0A7C1JDK9_9CHLR</name>
<dbReference type="InterPro" id="IPR036779">
    <property type="entry name" value="LysM_dom_sf"/>
</dbReference>
<feature type="domain" description="LysM" evidence="2">
    <location>
        <begin position="543"/>
        <end position="587"/>
    </location>
</feature>
<comment type="caution">
    <text evidence="3">The sequence shown here is derived from an EMBL/GenBank/DDBJ whole genome shotgun (WGS) entry which is preliminary data.</text>
</comment>
<evidence type="ECO:0000259" key="2">
    <source>
        <dbReference type="PROSITE" id="PS51782"/>
    </source>
</evidence>
<accession>A0A7C1JDK9</accession>
<keyword evidence="1" id="KW-0812">Transmembrane</keyword>
<keyword evidence="1" id="KW-1133">Transmembrane helix</keyword>
<keyword evidence="1" id="KW-0472">Membrane</keyword>
<sequence length="654" mass="71354">MGRSVRFHLAGILRKCPLRHFHGFHRLSPGVQRSMSWGVVLAIVAGIVAGVVAVLVQPTSTSASLTNILYNGGFEQGFTHQPGCGAVGSGWQCFTNGGAVNYGFYDDQWDRVVAEGSHSQLIELNTYGIMLGDADRYAGIYQTVPVVAWAEYALSLKGLIRTTNMEGDPWRYRVQVGWTFGPYPDWTRVTNWMDVGWDRYYLRTEPGAFSSFTTRLRAEASHVTVYIRVWKKWGVPKEELDVNLDAIALVGPSPHIPQPPPIPSAYGPAYGGGTVADPAISLQPPSGAAPPPYSLPSGVCMGPNLVYNGDFEGGFNAVSVGHVGTSWGYFTNGGGAEYGFYDDQWPRVVANGRHSQLIEINTRNRYPVDNDRYAGIYQYIKGLHPGATYEFSIKGVLRGEGNEDDPYRFAAQWGFLPGYNGDWQAVNNWTEMNLGPIAARTDPGPMAHYSMKFVAPASEITLFIRGWKKWGIPNVEMDFNIDSVAVIACGGYGGPTVPPVVQPPTGDCWWGPDCEDLFPPLSECQPSVPDCSTPWLPEPDGSCTYVVQPGDTLASIAHRYGVSLHHLIAVNNLVNPDLIFIGQVLRLPGCDGAITPQPPLTNPPSTGQTTYVVQPGDTLSQIAARRGVSVEYLRQFNGLADPNFIYVGQVLIMP</sequence>
<dbReference type="PANTHER" id="PTHR33734">
    <property type="entry name" value="LYSM DOMAIN-CONTAINING GPI-ANCHORED PROTEIN 2"/>
    <property type="match status" value="1"/>
</dbReference>
<proteinExistence type="predicted"/>
<dbReference type="CDD" id="cd00118">
    <property type="entry name" value="LysM"/>
    <property type="match status" value="2"/>
</dbReference>
<feature type="domain" description="LysM" evidence="2">
    <location>
        <begin position="609"/>
        <end position="653"/>
    </location>
</feature>
<evidence type="ECO:0000256" key="1">
    <source>
        <dbReference type="SAM" id="Phobius"/>
    </source>
</evidence>
<dbReference type="InterPro" id="IPR018392">
    <property type="entry name" value="LysM"/>
</dbReference>
<dbReference type="SMART" id="SM00257">
    <property type="entry name" value="LysM"/>
    <property type="match status" value="2"/>
</dbReference>
<dbReference type="EMBL" id="DSMG01000111">
    <property type="protein sequence ID" value="HDX32024.1"/>
    <property type="molecule type" value="Genomic_DNA"/>
</dbReference>
<dbReference type="AlphaFoldDB" id="A0A7C1JDK9"/>
<evidence type="ECO:0000313" key="3">
    <source>
        <dbReference type="EMBL" id="HDX32024.1"/>
    </source>
</evidence>
<protein>
    <submittedName>
        <fullName evidence="3">LysM domain-containing protein</fullName>
    </submittedName>
</protein>
<dbReference type="GO" id="GO:0008932">
    <property type="term" value="F:lytic endotransglycosylase activity"/>
    <property type="evidence" value="ECO:0007669"/>
    <property type="project" value="TreeGrafter"/>
</dbReference>
<dbReference type="Pfam" id="PF01476">
    <property type="entry name" value="LysM"/>
    <property type="match status" value="2"/>
</dbReference>
<organism evidence="3">
    <name type="scientific">Caldilinea aerophila</name>
    <dbReference type="NCBI Taxonomy" id="133453"/>
    <lineage>
        <taxon>Bacteria</taxon>
        <taxon>Bacillati</taxon>
        <taxon>Chloroflexota</taxon>
        <taxon>Caldilineae</taxon>
        <taxon>Caldilineales</taxon>
        <taxon>Caldilineaceae</taxon>
        <taxon>Caldilinea</taxon>
    </lineage>
</organism>
<dbReference type="PANTHER" id="PTHR33734:SF22">
    <property type="entry name" value="MEMBRANE-BOUND LYTIC MUREIN TRANSGLYCOSYLASE D"/>
    <property type="match status" value="1"/>
</dbReference>
<dbReference type="SUPFAM" id="SSF54106">
    <property type="entry name" value="LysM domain"/>
    <property type="match status" value="2"/>
</dbReference>
<gene>
    <name evidence="3" type="ORF">ENQ20_11120</name>
</gene>